<dbReference type="InterPro" id="IPR029044">
    <property type="entry name" value="Nucleotide-diphossugar_trans"/>
</dbReference>
<name>A0A2H0R8W4_UNCKA</name>
<evidence type="ECO:0008006" key="3">
    <source>
        <dbReference type="Google" id="ProtNLM"/>
    </source>
</evidence>
<evidence type="ECO:0000313" key="2">
    <source>
        <dbReference type="Proteomes" id="UP000230214"/>
    </source>
</evidence>
<dbReference type="EMBL" id="PCXU01000044">
    <property type="protein sequence ID" value="PIR42969.1"/>
    <property type="molecule type" value="Genomic_DNA"/>
</dbReference>
<dbReference type="Gene3D" id="3.90.550.10">
    <property type="entry name" value="Spore Coat Polysaccharide Biosynthesis Protein SpsA, Chain A"/>
    <property type="match status" value="1"/>
</dbReference>
<dbReference type="SUPFAM" id="SSF53448">
    <property type="entry name" value="Nucleotide-diphospho-sugar transferases"/>
    <property type="match status" value="1"/>
</dbReference>
<dbReference type="Proteomes" id="UP000230214">
    <property type="component" value="Unassembled WGS sequence"/>
</dbReference>
<protein>
    <recommendedName>
        <fullName evidence="3">Glycosyltransferase 2-like domain-containing protein</fullName>
    </recommendedName>
</protein>
<sequence length="259" mass="30310">MDTLKQKTKISILIVNFKQSKQVVNLISKLKRDLTDYILEINIYDNTPNSLLLTLLHLKNVKPIKFVHQSAVLYKKDNIGIYKCGTNIGYSSAINYLASKSAGDLFIILNPDIKILKNFSKPISFYKKAAITQPAFSLGEADKLYTVPFFTHLFNAKKRFSSYGFIVPRNLFNSVGGFDNRFFLYFEDDDFAYTLIRFGLKTKYPKNPYIAHLKTYTNISFIKRKSYYYDSLNFFLYKNKRLSYYLFYFPILFLKLLRG</sequence>
<evidence type="ECO:0000313" key="1">
    <source>
        <dbReference type="EMBL" id="PIR42969.1"/>
    </source>
</evidence>
<gene>
    <name evidence="1" type="ORF">COV24_04925</name>
</gene>
<organism evidence="1 2">
    <name type="scientific">candidate division WWE3 bacterium CG10_big_fil_rev_8_21_14_0_10_32_10</name>
    <dbReference type="NCBI Taxonomy" id="1975090"/>
    <lineage>
        <taxon>Bacteria</taxon>
        <taxon>Katanobacteria</taxon>
    </lineage>
</organism>
<accession>A0A2H0R8W4</accession>
<comment type="caution">
    <text evidence="1">The sequence shown here is derived from an EMBL/GenBank/DDBJ whole genome shotgun (WGS) entry which is preliminary data.</text>
</comment>
<proteinExistence type="predicted"/>
<reference evidence="1 2" key="1">
    <citation type="submission" date="2017-09" db="EMBL/GenBank/DDBJ databases">
        <title>Depth-based differentiation of microbial function through sediment-hosted aquifers and enrichment of novel symbionts in the deep terrestrial subsurface.</title>
        <authorList>
            <person name="Probst A.J."/>
            <person name="Ladd B."/>
            <person name="Jarett J.K."/>
            <person name="Geller-Mcgrath D.E."/>
            <person name="Sieber C.M."/>
            <person name="Emerson J.B."/>
            <person name="Anantharaman K."/>
            <person name="Thomas B.C."/>
            <person name="Malmstrom R."/>
            <person name="Stieglmeier M."/>
            <person name="Klingl A."/>
            <person name="Woyke T."/>
            <person name="Ryan C.M."/>
            <person name="Banfield J.F."/>
        </authorList>
    </citation>
    <scope>NUCLEOTIDE SEQUENCE [LARGE SCALE GENOMIC DNA]</scope>
    <source>
        <strain evidence="1">CG10_big_fil_rev_8_21_14_0_10_32_10</strain>
    </source>
</reference>
<dbReference type="AlphaFoldDB" id="A0A2H0R8W4"/>